<evidence type="ECO:0000313" key="1">
    <source>
        <dbReference type="EMBL" id="PXW39603.1"/>
    </source>
</evidence>
<dbReference type="EMBL" id="QJJG01000019">
    <property type="protein sequence ID" value="PXW39603.1"/>
    <property type="molecule type" value="Genomic_DNA"/>
</dbReference>
<proteinExistence type="predicted"/>
<comment type="caution">
    <text evidence="1">The sequence shown here is derived from an EMBL/GenBank/DDBJ whole genome shotgun (WGS) entry which is preliminary data.</text>
</comment>
<accession>A0A318FD92</accession>
<evidence type="ECO:0000313" key="2">
    <source>
        <dbReference type="Proteomes" id="UP000247485"/>
    </source>
</evidence>
<protein>
    <recommendedName>
        <fullName evidence="3">DNA-binding protein</fullName>
    </recommendedName>
</protein>
<evidence type="ECO:0008006" key="3">
    <source>
        <dbReference type="Google" id="ProtNLM"/>
    </source>
</evidence>
<reference evidence="1 2" key="1">
    <citation type="submission" date="2018-05" db="EMBL/GenBank/DDBJ databases">
        <title>Freshwater and sediment microbial communities from various areas in North America, analyzing microbe dynamics in response to fracking.</title>
        <authorList>
            <person name="Lamendella R."/>
        </authorList>
    </citation>
    <scope>NUCLEOTIDE SEQUENCE [LARGE SCALE GENOMIC DNA]</scope>
    <source>
        <strain evidence="1 2">67</strain>
    </source>
</reference>
<name>A0A318FD92_KLEOX</name>
<gene>
    <name evidence="1" type="ORF">DET57_11988</name>
</gene>
<organism evidence="1 2">
    <name type="scientific">Klebsiella oxytoca</name>
    <dbReference type="NCBI Taxonomy" id="571"/>
    <lineage>
        <taxon>Bacteria</taxon>
        <taxon>Pseudomonadati</taxon>
        <taxon>Pseudomonadota</taxon>
        <taxon>Gammaproteobacteria</taxon>
        <taxon>Enterobacterales</taxon>
        <taxon>Enterobacteriaceae</taxon>
        <taxon>Klebsiella/Raoultella group</taxon>
        <taxon>Klebsiella</taxon>
    </lineage>
</organism>
<dbReference type="Proteomes" id="UP000247485">
    <property type="component" value="Unassembled WGS sequence"/>
</dbReference>
<sequence length="221" mass="25112">MKITKKMKKLTSPKKISVKSEPALNKHQKLLLQRIENITIAILSQCKSEKEVIHASTLNDNELMKWLIMAYNPKITNESEIKIDKNHQRKVNLEEFYQHLKQIGGVIDIKRVAELLNISQSAVNILIKKNKLLAFKKNGSYIFPVFQFNKSGLIPGFEELMSAFPTDIHPIFRLGVMNAKILLDDGHTSKTPIEILRDGASRKELDLAIRAAILFGNQIAN</sequence>
<dbReference type="AlphaFoldDB" id="A0A318FD92"/>